<dbReference type="RefSeq" id="WP_041556701.1">
    <property type="nucleotide sequence ID" value="NZ_JADMYR010000011.1"/>
</dbReference>
<gene>
    <name evidence="4" type="ORF">DWW24_01160</name>
    <name evidence="3" type="ORF">DWW57_11315</name>
    <name evidence="5" type="ORF">DXA53_06285</name>
    <name evidence="2" type="ORF">PN645_10825</name>
</gene>
<accession>A0A1Y3ZP97</accession>
<evidence type="ECO:0000313" key="8">
    <source>
        <dbReference type="Proteomes" id="UP000284434"/>
    </source>
</evidence>
<evidence type="ECO:0000256" key="1">
    <source>
        <dbReference type="SAM" id="Phobius"/>
    </source>
</evidence>
<proteinExistence type="predicted"/>
<dbReference type="EMBL" id="JAQMRD010000013">
    <property type="protein sequence ID" value="MDB9223498.1"/>
    <property type="molecule type" value="Genomic_DNA"/>
</dbReference>
<dbReference type="Proteomes" id="UP000284434">
    <property type="component" value="Unassembled WGS sequence"/>
</dbReference>
<dbReference type="Proteomes" id="UP000283426">
    <property type="component" value="Unassembled WGS sequence"/>
</dbReference>
<organism evidence="4 6">
    <name type="scientific">Odoribacter splanchnicus</name>
    <dbReference type="NCBI Taxonomy" id="28118"/>
    <lineage>
        <taxon>Bacteria</taxon>
        <taxon>Pseudomonadati</taxon>
        <taxon>Bacteroidota</taxon>
        <taxon>Bacteroidia</taxon>
        <taxon>Bacteroidales</taxon>
        <taxon>Odoribacteraceae</taxon>
        <taxon>Odoribacter</taxon>
    </lineage>
</organism>
<dbReference type="AlphaFoldDB" id="A0A1Y3ZP97"/>
<dbReference type="EMBL" id="QRYW01000002">
    <property type="protein sequence ID" value="RGV30313.1"/>
    <property type="molecule type" value="Genomic_DNA"/>
</dbReference>
<dbReference type="EMBL" id="QSCO01000007">
    <property type="protein sequence ID" value="RGY07715.1"/>
    <property type="molecule type" value="Genomic_DNA"/>
</dbReference>
<evidence type="ECO:0000313" key="2">
    <source>
        <dbReference type="EMBL" id="MDB9223498.1"/>
    </source>
</evidence>
<evidence type="ECO:0000313" key="7">
    <source>
        <dbReference type="Proteomes" id="UP000284243"/>
    </source>
</evidence>
<protein>
    <recommendedName>
        <fullName evidence="9">FeoB-associated Cys-rich membrane protein</fullName>
    </recommendedName>
</protein>
<dbReference type="EMBL" id="QRYC01000015">
    <property type="protein sequence ID" value="RGU55680.1"/>
    <property type="molecule type" value="Genomic_DNA"/>
</dbReference>
<feature type="transmembrane region" description="Helical" evidence="1">
    <location>
        <begin position="6"/>
        <end position="23"/>
    </location>
</feature>
<dbReference type="Proteomes" id="UP001212263">
    <property type="component" value="Unassembled WGS sequence"/>
</dbReference>
<dbReference type="Proteomes" id="UP000284243">
    <property type="component" value="Unassembled WGS sequence"/>
</dbReference>
<keyword evidence="1" id="KW-0472">Membrane</keyword>
<evidence type="ECO:0000313" key="4">
    <source>
        <dbReference type="EMBL" id="RGV30313.1"/>
    </source>
</evidence>
<evidence type="ECO:0000313" key="5">
    <source>
        <dbReference type="EMBL" id="RGY07715.1"/>
    </source>
</evidence>
<sequence length="62" mass="6841">MIQNGIVYLIIVVALVGAIRFCYRKLKALKKDESCSTCDTCPLKDSCARKPVKKKRGSCCSS</sequence>
<reference evidence="6 7" key="1">
    <citation type="submission" date="2018-08" db="EMBL/GenBank/DDBJ databases">
        <title>A genome reference for cultivated species of the human gut microbiota.</title>
        <authorList>
            <person name="Zou Y."/>
            <person name="Xue W."/>
            <person name="Luo G."/>
        </authorList>
    </citation>
    <scope>NUCLEOTIDE SEQUENCE [LARGE SCALE GENOMIC DNA]</scope>
    <source>
        <strain evidence="4 6">AF14-6AC</strain>
        <strain evidence="3 7">AF16-14</strain>
        <strain evidence="5 8">OF03-11</strain>
    </source>
</reference>
<name>A0A1Y3ZP97_9BACT</name>
<evidence type="ECO:0000313" key="3">
    <source>
        <dbReference type="EMBL" id="RGU55680.1"/>
    </source>
</evidence>
<keyword evidence="1" id="KW-0812">Transmembrane</keyword>
<evidence type="ECO:0000313" key="6">
    <source>
        <dbReference type="Proteomes" id="UP000283426"/>
    </source>
</evidence>
<comment type="caution">
    <text evidence="4">The sequence shown here is derived from an EMBL/GenBank/DDBJ whole genome shotgun (WGS) entry which is preliminary data.</text>
</comment>
<reference evidence="2" key="2">
    <citation type="submission" date="2023-01" db="EMBL/GenBank/DDBJ databases">
        <title>Human gut microbiome strain richness.</title>
        <authorList>
            <person name="Chen-Liaw A."/>
        </authorList>
    </citation>
    <scope>NUCLEOTIDE SEQUENCE</scope>
    <source>
        <strain evidence="2">RTP21484st1_B7_RTP21484_190118</strain>
    </source>
</reference>
<evidence type="ECO:0008006" key="9">
    <source>
        <dbReference type="Google" id="ProtNLM"/>
    </source>
</evidence>
<keyword evidence="1" id="KW-1133">Transmembrane helix</keyword>